<feature type="region of interest" description="Disordered" evidence="1">
    <location>
        <begin position="381"/>
        <end position="480"/>
    </location>
</feature>
<evidence type="ECO:0000256" key="1">
    <source>
        <dbReference type="SAM" id="MobiDB-lite"/>
    </source>
</evidence>
<feature type="compositionally biased region" description="Polar residues" evidence="1">
    <location>
        <begin position="325"/>
        <end position="336"/>
    </location>
</feature>
<proteinExistence type="predicted"/>
<dbReference type="EMBL" id="CAWUHB010000006">
    <property type="protein sequence ID" value="CAK7213202.1"/>
    <property type="molecule type" value="Genomic_DNA"/>
</dbReference>
<organism evidence="3 4">
    <name type="scientific">Sporothrix curviconia</name>
    <dbReference type="NCBI Taxonomy" id="1260050"/>
    <lineage>
        <taxon>Eukaryota</taxon>
        <taxon>Fungi</taxon>
        <taxon>Dikarya</taxon>
        <taxon>Ascomycota</taxon>
        <taxon>Pezizomycotina</taxon>
        <taxon>Sordariomycetes</taxon>
        <taxon>Sordariomycetidae</taxon>
        <taxon>Ophiostomatales</taxon>
        <taxon>Ophiostomataceae</taxon>
        <taxon>Sporothrix</taxon>
    </lineage>
</organism>
<feature type="transmembrane region" description="Helical" evidence="2">
    <location>
        <begin position="46"/>
        <end position="65"/>
    </location>
</feature>
<feature type="compositionally biased region" description="Low complexity" evidence="1">
    <location>
        <begin position="295"/>
        <end position="317"/>
    </location>
</feature>
<feature type="region of interest" description="Disordered" evidence="1">
    <location>
        <begin position="169"/>
        <end position="274"/>
    </location>
</feature>
<feature type="compositionally biased region" description="Polar residues" evidence="1">
    <location>
        <begin position="263"/>
        <end position="274"/>
    </location>
</feature>
<feature type="region of interest" description="Disordered" evidence="1">
    <location>
        <begin position="287"/>
        <end position="342"/>
    </location>
</feature>
<sequence>MAVPSSIPTVLGTLAIFTTSALVAVDAILAYELTGSASSSTSTTAVVSAALEGVVLVSLSAHVFFHLRRRRASGSPVASEKQSALSLPQSSRHGLWFGLGIFLSTAAAAVSAAALASLGKSVHSQSGTILGGSAVPLLAGAAVTLGITFAAQLIFLIIHFAAARAAATSSSEQPASLETGRVGGARGIASRSDSRGNNSNSNSNSNNNAGISTRSPTSSVRIKSVPYSQTSSPASDRKENKVASVLSHGQSTRDAESHLRTPPGSSAGRSDTVNSIRSSFSQVIRPITSKTRLISPSTIGHSDSSPSISGTSSQRSSAWRPDSLAGSSTSPASTYASRERDVRPSIEDFDSWDTSAVDLQNRLTVLESSVTPSAIASRFLETIPASPTTSRSPSPGMPLDLEPPHSRRRRSRSYSPAASSMRSASGTRLRSQSQSQPQSPPFGEAHIHPLFRSDSPTPPPAVSAGTVVTAAPPTAAQMTVTDAQSLRTLSRMRSGSLPAVPSPLSRQGSFDDFGVRRGLGIGERPHTGSGSPELREEDVEMANDGTTEEDEADRRSRADSNAERKMTPPIPEWILTAGSRTSLSGYQSRKVRVQDGAF</sequence>
<feature type="compositionally biased region" description="Acidic residues" evidence="1">
    <location>
        <begin position="535"/>
        <end position="551"/>
    </location>
</feature>
<accession>A0ABP0B0Z0</accession>
<comment type="caution">
    <text evidence="3">The sequence shown here is derived from an EMBL/GenBank/DDBJ whole genome shotgun (WGS) entry which is preliminary data.</text>
</comment>
<feature type="compositionally biased region" description="Basic and acidic residues" evidence="1">
    <location>
        <begin position="552"/>
        <end position="566"/>
    </location>
</feature>
<reference evidence="3 4" key="1">
    <citation type="submission" date="2024-01" db="EMBL/GenBank/DDBJ databases">
        <authorList>
            <person name="Allen C."/>
            <person name="Tagirdzhanova G."/>
        </authorList>
    </citation>
    <scope>NUCLEOTIDE SEQUENCE [LARGE SCALE GENOMIC DNA]</scope>
</reference>
<feature type="compositionally biased region" description="Polar residues" evidence="1">
    <location>
        <begin position="209"/>
        <end position="234"/>
    </location>
</feature>
<feature type="compositionally biased region" description="Low complexity" evidence="1">
    <location>
        <begin position="382"/>
        <end position="394"/>
    </location>
</feature>
<feature type="compositionally biased region" description="Low complexity" evidence="1">
    <location>
        <begin position="413"/>
        <end position="437"/>
    </location>
</feature>
<feature type="transmembrane region" description="Helical" evidence="2">
    <location>
        <begin position="138"/>
        <end position="162"/>
    </location>
</feature>
<protein>
    <submittedName>
        <fullName evidence="3">Uncharacterized protein</fullName>
    </submittedName>
</protein>
<feature type="compositionally biased region" description="Low complexity" evidence="1">
    <location>
        <begin position="462"/>
        <end position="480"/>
    </location>
</feature>
<keyword evidence="4" id="KW-1185">Reference proteome</keyword>
<evidence type="ECO:0000313" key="4">
    <source>
        <dbReference type="Proteomes" id="UP001642405"/>
    </source>
</evidence>
<evidence type="ECO:0000256" key="2">
    <source>
        <dbReference type="SAM" id="Phobius"/>
    </source>
</evidence>
<dbReference type="Proteomes" id="UP001642405">
    <property type="component" value="Unassembled WGS sequence"/>
</dbReference>
<name>A0ABP0B0Z0_9PEZI</name>
<keyword evidence="2" id="KW-0472">Membrane</keyword>
<gene>
    <name evidence="3" type="ORF">SCUCBS95973_001720</name>
</gene>
<feature type="transmembrane region" description="Helical" evidence="2">
    <location>
        <begin position="95"/>
        <end position="118"/>
    </location>
</feature>
<feature type="compositionally biased region" description="Low complexity" evidence="1">
    <location>
        <begin position="197"/>
        <end position="208"/>
    </location>
</feature>
<feature type="region of interest" description="Disordered" evidence="1">
    <location>
        <begin position="493"/>
        <end position="576"/>
    </location>
</feature>
<keyword evidence="2" id="KW-0812">Transmembrane</keyword>
<evidence type="ECO:0000313" key="3">
    <source>
        <dbReference type="EMBL" id="CAK7213202.1"/>
    </source>
</evidence>
<keyword evidence="2" id="KW-1133">Transmembrane helix</keyword>